<dbReference type="EMBL" id="LGUB01000235">
    <property type="protein sequence ID" value="KRH93729.1"/>
    <property type="molecule type" value="Genomic_DNA"/>
</dbReference>
<protein>
    <submittedName>
        <fullName evidence="3">Uncharacterized protein</fullName>
    </submittedName>
</protein>
<dbReference type="AlphaFoldDB" id="A0A0R0M3V2"/>
<organism evidence="3 4">
    <name type="scientific">Pseudoloma neurophilia</name>
    <dbReference type="NCBI Taxonomy" id="146866"/>
    <lineage>
        <taxon>Eukaryota</taxon>
        <taxon>Fungi</taxon>
        <taxon>Fungi incertae sedis</taxon>
        <taxon>Microsporidia</taxon>
        <taxon>Pseudoloma</taxon>
    </lineage>
</organism>
<feature type="chain" id="PRO_5006399122" evidence="2">
    <location>
        <begin position="23"/>
        <end position="128"/>
    </location>
</feature>
<gene>
    <name evidence="3" type="ORF">M153_618000935</name>
</gene>
<feature type="compositionally biased region" description="Basic and acidic residues" evidence="1">
    <location>
        <begin position="46"/>
        <end position="83"/>
    </location>
</feature>
<dbReference type="Proteomes" id="UP000051530">
    <property type="component" value="Unassembled WGS sequence"/>
</dbReference>
<keyword evidence="2" id="KW-0732">Signal</keyword>
<evidence type="ECO:0000256" key="2">
    <source>
        <dbReference type="SAM" id="SignalP"/>
    </source>
</evidence>
<dbReference type="VEuPathDB" id="MicrosporidiaDB:M153_618000935"/>
<evidence type="ECO:0000313" key="3">
    <source>
        <dbReference type="EMBL" id="KRH93729.1"/>
    </source>
</evidence>
<reference evidence="3 4" key="1">
    <citation type="submission" date="2015-07" db="EMBL/GenBank/DDBJ databases">
        <title>The genome of Pseudoloma neurophilia, a relevant intracellular parasite of the zebrafish.</title>
        <authorList>
            <person name="Ndikumana S."/>
            <person name="Pelin A."/>
            <person name="Sanders J."/>
            <person name="Corradi N."/>
        </authorList>
    </citation>
    <scope>NUCLEOTIDE SEQUENCE [LARGE SCALE GENOMIC DNA]</scope>
    <source>
        <strain evidence="3 4">MK1</strain>
    </source>
</reference>
<feature type="signal peptide" evidence="2">
    <location>
        <begin position="1"/>
        <end position="22"/>
    </location>
</feature>
<comment type="caution">
    <text evidence="3">The sequence shown here is derived from an EMBL/GenBank/DDBJ whole genome shotgun (WGS) entry which is preliminary data.</text>
</comment>
<sequence length="128" mass="15432">MTMFIVFNLLLILEYFVNHALCQNDTIVKPRRVEDKKQKTKPFGSSHDKKSKESKELREHEKWKKAQKKRETMSDEQLQKMDEKDQKEIINRYTNIGKISFKSYLSNKLDNLKRKFQASDDEKYELLE</sequence>
<evidence type="ECO:0000256" key="1">
    <source>
        <dbReference type="SAM" id="MobiDB-lite"/>
    </source>
</evidence>
<keyword evidence="4" id="KW-1185">Reference proteome</keyword>
<name>A0A0R0M3V2_9MICR</name>
<evidence type="ECO:0000313" key="4">
    <source>
        <dbReference type="Proteomes" id="UP000051530"/>
    </source>
</evidence>
<accession>A0A0R0M3V2</accession>
<feature type="region of interest" description="Disordered" evidence="1">
    <location>
        <begin position="28"/>
        <end position="83"/>
    </location>
</feature>
<proteinExistence type="predicted"/>